<dbReference type="GO" id="GO:0000428">
    <property type="term" value="C:DNA-directed RNA polymerase complex"/>
    <property type="evidence" value="ECO:0007669"/>
    <property type="project" value="UniProtKB-KW"/>
</dbReference>
<sequence>MRPALEALAARAGLVGDGPVQRDREAACVELVALVRAGGPDAADAFGAVCASQTNRLHAYFQAKGVPPHDAEDLTADLLLRVLRAHANRALTLEHGYRSFFEYVFTSADHDAARYARRRTAAVPTDPALLPERGSTPDLAALDGSQELVDWLAQATSDRPRDLVFIRLASSGALSRAEIAATVDVRPHRYSNALHAAVRRVHGRFLDLYLARCRGVPSADRPCAGLVRALSDRFDVTDPAGFAPVRGLVRAHRATCAECTAFDSRVRARGVTREFLAVPLVAASVALLDRVRAQQVTLTGIATPAPGAAEPPTGADRTSPSTSAEVSLQVELSAPVPADVPVPPDVPVADPVGPSGGGPSVAGPGGGWRRWLAVGGAGGAAVSTAIVILTLLPPPDGDHPSADPTPPGPSRPPATAPPGRSTGPTPGTGPGGDPSGSAGATPGPGDPGPPVSTAAPRWAMAYMDRASTSEAPIGSEVPLGAGTQWRTSQSATSTRPVTVLHTGTGAYTVRLPDLADDGGVAHTTAYRTEYRGRSCLVRGYRAAGPDELVDVRCFDQNGAAVDWWFTVFFGAPSAGQAPQATIRYDGGTATGYNSAGGRNEVVRDGPGRYRAVLPGAPFAADHGFTDVTAWATDAAVRCQPQGGRPVGGALEVTVACYRIGASASPQPVDAPWLLTHVAGSGLQHQEPAAYLASAGDPANPVINSGHSYVSDGGTPSLTRVGLGQYQVTYPSLGRAGGTAQVTATGPDGGYCLLVTVNASSAPQLHVVVHCYTPAGVPGDTRFAFAYLRAP</sequence>
<gene>
    <name evidence="2" type="ORF">IW245_000915</name>
</gene>
<protein>
    <submittedName>
        <fullName evidence="2">DNA-directed RNA polymerase specialized sigma24 family protein</fullName>
    </submittedName>
</protein>
<reference evidence="2" key="1">
    <citation type="submission" date="2020-11" db="EMBL/GenBank/DDBJ databases">
        <title>Sequencing the genomes of 1000 actinobacteria strains.</title>
        <authorList>
            <person name="Klenk H.-P."/>
        </authorList>
    </citation>
    <scope>NUCLEOTIDE SEQUENCE</scope>
    <source>
        <strain evidence="2">DSM 45356</strain>
    </source>
</reference>
<evidence type="ECO:0000256" key="1">
    <source>
        <dbReference type="SAM" id="MobiDB-lite"/>
    </source>
</evidence>
<keyword evidence="2" id="KW-0804">Transcription</keyword>
<keyword evidence="2" id="KW-0240">DNA-directed RNA polymerase</keyword>
<accession>A0A8J7KIU2</accession>
<feature type="region of interest" description="Disordered" evidence="1">
    <location>
        <begin position="392"/>
        <end position="454"/>
    </location>
</feature>
<comment type="caution">
    <text evidence="2">The sequence shown here is derived from an EMBL/GenBank/DDBJ whole genome shotgun (WGS) entry which is preliminary data.</text>
</comment>
<dbReference type="Gene3D" id="1.10.1740.10">
    <property type="match status" value="1"/>
</dbReference>
<feature type="compositionally biased region" description="Pro residues" evidence="1">
    <location>
        <begin position="403"/>
        <end position="416"/>
    </location>
</feature>
<dbReference type="GO" id="GO:0006352">
    <property type="term" value="P:DNA-templated transcription initiation"/>
    <property type="evidence" value="ECO:0007669"/>
    <property type="project" value="InterPro"/>
</dbReference>
<dbReference type="InterPro" id="IPR013325">
    <property type="entry name" value="RNA_pol_sigma_r2"/>
</dbReference>
<dbReference type="SUPFAM" id="SSF88946">
    <property type="entry name" value="Sigma2 domain of RNA polymerase sigma factors"/>
    <property type="match status" value="1"/>
</dbReference>
<dbReference type="GO" id="GO:0003700">
    <property type="term" value="F:DNA-binding transcription factor activity"/>
    <property type="evidence" value="ECO:0007669"/>
    <property type="project" value="InterPro"/>
</dbReference>
<feature type="compositionally biased region" description="Gly residues" evidence="1">
    <location>
        <begin position="354"/>
        <end position="364"/>
    </location>
</feature>
<evidence type="ECO:0000313" key="3">
    <source>
        <dbReference type="Proteomes" id="UP000622552"/>
    </source>
</evidence>
<keyword evidence="3" id="KW-1185">Reference proteome</keyword>
<proteinExistence type="predicted"/>
<name>A0A8J7KIU2_9ACTN</name>
<feature type="compositionally biased region" description="Low complexity" evidence="1">
    <location>
        <begin position="302"/>
        <end position="315"/>
    </location>
</feature>
<feature type="region of interest" description="Disordered" evidence="1">
    <location>
        <begin position="302"/>
        <end position="364"/>
    </location>
</feature>
<organism evidence="2 3">
    <name type="scientific">Longispora fulva</name>
    <dbReference type="NCBI Taxonomy" id="619741"/>
    <lineage>
        <taxon>Bacteria</taxon>
        <taxon>Bacillati</taxon>
        <taxon>Actinomycetota</taxon>
        <taxon>Actinomycetes</taxon>
        <taxon>Micromonosporales</taxon>
        <taxon>Micromonosporaceae</taxon>
        <taxon>Longispora</taxon>
    </lineage>
</organism>
<dbReference type="EMBL" id="JADOUF010000001">
    <property type="protein sequence ID" value="MBG6134721.1"/>
    <property type="molecule type" value="Genomic_DNA"/>
</dbReference>
<dbReference type="RefSeq" id="WP_197001918.1">
    <property type="nucleotide sequence ID" value="NZ_BONS01000023.1"/>
</dbReference>
<feature type="compositionally biased region" description="Polar residues" evidence="1">
    <location>
        <begin position="316"/>
        <end position="326"/>
    </location>
</feature>
<evidence type="ECO:0000313" key="2">
    <source>
        <dbReference type="EMBL" id="MBG6134721.1"/>
    </source>
</evidence>
<dbReference type="AlphaFoldDB" id="A0A8J7KIU2"/>
<dbReference type="Proteomes" id="UP000622552">
    <property type="component" value="Unassembled WGS sequence"/>
</dbReference>